<dbReference type="HOGENOM" id="CLU_807542_0_0_1"/>
<dbReference type="FunCoup" id="A0A061E2B7">
    <property type="interactions" value="17"/>
</dbReference>
<dbReference type="AlphaFoldDB" id="A0A061E2B7"/>
<name>A0A061E2B7_THECC</name>
<dbReference type="InParanoid" id="A0A061E2B7"/>
<keyword evidence="2" id="KW-1185">Reference proteome</keyword>
<dbReference type="EMBL" id="CM001879">
    <property type="protein sequence ID" value="EOX96428.1"/>
    <property type="molecule type" value="Genomic_DNA"/>
</dbReference>
<dbReference type="Proteomes" id="UP000026915">
    <property type="component" value="Chromosome 1"/>
</dbReference>
<dbReference type="Pfam" id="PF03140">
    <property type="entry name" value="DUF247"/>
    <property type="match status" value="1"/>
</dbReference>
<dbReference type="PANTHER" id="PTHR31170">
    <property type="entry name" value="BNAC04G53230D PROTEIN"/>
    <property type="match status" value="1"/>
</dbReference>
<reference evidence="1 2" key="1">
    <citation type="journal article" date="2013" name="Genome Biol.">
        <title>The genome sequence of the most widely cultivated cacao type and its use to identify candidate genes regulating pod color.</title>
        <authorList>
            <person name="Motamayor J.C."/>
            <person name="Mockaitis K."/>
            <person name="Schmutz J."/>
            <person name="Haiminen N."/>
            <person name="Iii D.L."/>
            <person name="Cornejo O."/>
            <person name="Findley S.D."/>
            <person name="Zheng P."/>
            <person name="Utro F."/>
            <person name="Royaert S."/>
            <person name="Saski C."/>
            <person name="Jenkins J."/>
            <person name="Podicheti R."/>
            <person name="Zhao M."/>
            <person name="Scheffler B.E."/>
            <person name="Stack J.C."/>
            <person name="Feltus F.A."/>
            <person name="Mustiga G.M."/>
            <person name="Amores F."/>
            <person name="Phillips W."/>
            <person name="Marelli J.P."/>
            <person name="May G.D."/>
            <person name="Shapiro H."/>
            <person name="Ma J."/>
            <person name="Bustamante C.D."/>
            <person name="Schnell R.J."/>
            <person name="Main D."/>
            <person name="Gilbert D."/>
            <person name="Parida L."/>
            <person name="Kuhn D.N."/>
        </authorList>
    </citation>
    <scope>NUCLEOTIDE SEQUENCE [LARGE SCALE GENOMIC DNA]</scope>
    <source>
        <strain evidence="2">cv. Matina 1-6</strain>
    </source>
</reference>
<dbReference type="STRING" id="3641.A0A061E2B7"/>
<dbReference type="eggNOG" id="ENOG502RX9W">
    <property type="taxonomic scope" value="Eukaryota"/>
</dbReference>
<organism evidence="1 2">
    <name type="scientific">Theobroma cacao</name>
    <name type="common">Cacao</name>
    <name type="synonym">Cocoa</name>
    <dbReference type="NCBI Taxonomy" id="3641"/>
    <lineage>
        <taxon>Eukaryota</taxon>
        <taxon>Viridiplantae</taxon>
        <taxon>Streptophyta</taxon>
        <taxon>Embryophyta</taxon>
        <taxon>Tracheophyta</taxon>
        <taxon>Spermatophyta</taxon>
        <taxon>Magnoliopsida</taxon>
        <taxon>eudicotyledons</taxon>
        <taxon>Gunneridae</taxon>
        <taxon>Pentapetalae</taxon>
        <taxon>rosids</taxon>
        <taxon>malvids</taxon>
        <taxon>Malvales</taxon>
        <taxon>Malvaceae</taxon>
        <taxon>Byttnerioideae</taxon>
        <taxon>Theobroma</taxon>
    </lineage>
</organism>
<sequence>MGNTDQEIAPLIENNHQPQDLEIDIPEEHFELAPECCIYKVPSRFREANQKAFTPQLISIGPIHHGNTNLARMERQKQRYYKKICQRTSKKTLEEFASFIKAHVSDICRCYDVEFVFDTELEVSKYVKMILFEAVFIIELFLRNSEKEVNDFLFDKVWLRVELEMDLLLFEYQLPFFLLESLYKLAFATSDKPSFPRLACLYFNANEDNLFNKKRIKHFMDLTRSILVRACPSNLIERIDNMFSAMMLRKVGVKFEAIRDNFDVREPALEWLSQKNTTKFRYDKCGAAYAFTLGLCGQNLGRTHAFTQPGLASPTDDYDSRAHQCMGPTRDGDWTRIQSHRPDN</sequence>
<accession>A0A061E2B7</accession>
<evidence type="ECO:0000313" key="1">
    <source>
        <dbReference type="EMBL" id="EOX96428.1"/>
    </source>
</evidence>
<evidence type="ECO:0000313" key="2">
    <source>
        <dbReference type="Proteomes" id="UP000026915"/>
    </source>
</evidence>
<dbReference type="PANTHER" id="PTHR31170:SF9">
    <property type="entry name" value="PROTEIN, PUTATIVE (DUF247)-RELATED"/>
    <property type="match status" value="1"/>
</dbReference>
<dbReference type="Gramene" id="EOX96428">
    <property type="protein sequence ID" value="EOX96428"/>
    <property type="gene ID" value="TCM_005678"/>
</dbReference>
<gene>
    <name evidence="1" type="ORF">TCM_005678</name>
</gene>
<protein>
    <submittedName>
        <fullName evidence="1">Uncharacterized protein</fullName>
    </submittedName>
</protein>
<proteinExistence type="predicted"/>
<dbReference type="InterPro" id="IPR004158">
    <property type="entry name" value="DUF247_pln"/>
</dbReference>